<comment type="similarity">
    <text evidence="2 6">Belongs to the plant self-incompatibility (S1) protein family.</text>
</comment>
<evidence type="ECO:0000313" key="7">
    <source>
        <dbReference type="EMBL" id="RZC63112.1"/>
    </source>
</evidence>
<evidence type="ECO:0000313" key="8">
    <source>
        <dbReference type="Proteomes" id="UP000316621"/>
    </source>
</evidence>
<name>A0A4Y7JSV8_PAPSO</name>
<sequence>MVTTNHGSAVSLLLLLLFPLLIPKCSSFTWFHYDTVRVNVRNEIEGYHGAMNMHCRSNDDDLGQRMLRAGEEWEWKFSQSLIKNTHFWCDFRWYNKRDHRWNEGSVTVYEGNGWYDKYHKLCANHCYYSVRRDGIYLLRADRHGQWEKRGTWHSAA</sequence>
<evidence type="ECO:0000256" key="1">
    <source>
        <dbReference type="ARBA" id="ARBA00004613"/>
    </source>
</evidence>
<dbReference type="AlphaFoldDB" id="A0A4Y7JSV8"/>
<dbReference type="EMBL" id="CM010719">
    <property type="protein sequence ID" value="RZC63112.1"/>
    <property type="molecule type" value="Genomic_DNA"/>
</dbReference>
<dbReference type="Pfam" id="PF05938">
    <property type="entry name" value="Self-incomp_S1"/>
    <property type="match status" value="1"/>
</dbReference>
<evidence type="ECO:0000256" key="6">
    <source>
        <dbReference type="RuleBase" id="RU367044"/>
    </source>
</evidence>
<feature type="signal peptide" evidence="6">
    <location>
        <begin position="1"/>
        <end position="27"/>
    </location>
</feature>
<reference evidence="7 8" key="1">
    <citation type="journal article" date="2018" name="Science">
        <title>The opium poppy genome and morphinan production.</title>
        <authorList>
            <person name="Guo L."/>
            <person name="Winzer T."/>
            <person name="Yang X."/>
            <person name="Li Y."/>
            <person name="Ning Z."/>
            <person name="He Z."/>
            <person name="Teodor R."/>
            <person name="Lu Y."/>
            <person name="Bowser T.A."/>
            <person name="Graham I.A."/>
            <person name="Ye K."/>
        </authorList>
    </citation>
    <scope>NUCLEOTIDE SEQUENCE [LARGE SCALE GENOMIC DNA]</scope>
    <source>
        <strain evidence="8">cv. HN1</strain>
        <tissue evidence="7">Leaves</tissue>
    </source>
</reference>
<dbReference type="Proteomes" id="UP000316621">
    <property type="component" value="Chromosome 5"/>
</dbReference>
<keyword evidence="3 6" id="KW-0713">Self-incompatibility</keyword>
<evidence type="ECO:0000256" key="3">
    <source>
        <dbReference type="ARBA" id="ARBA00022471"/>
    </source>
</evidence>
<dbReference type="GO" id="GO:0060320">
    <property type="term" value="P:rejection of self pollen"/>
    <property type="evidence" value="ECO:0007669"/>
    <property type="project" value="UniProtKB-KW"/>
</dbReference>
<keyword evidence="4 6" id="KW-0964">Secreted</keyword>
<evidence type="ECO:0000256" key="2">
    <source>
        <dbReference type="ARBA" id="ARBA00005581"/>
    </source>
</evidence>
<evidence type="ECO:0000256" key="4">
    <source>
        <dbReference type="ARBA" id="ARBA00022525"/>
    </source>
</evidence>
<keyword evidence="8" id="KW-1185">Reference proteome</keyword>
<evidence type="ECO:0000256" key="5">
    <source>
        <dbReference type="ARBA" id="ARBA00022729"/>
    </source>
</evidence>
<dbReference type="PANTHER" id="PTHR31232">
    <property type="match status" value="1"/>
</dbReference>
<keyword evidence="5 6" id="KW-0732">Signal</keyword>
<dbReference type="GO" id="GO:0005576">
    <property type="term" value="C:extracellular region"/>
    <property type="evidence" value="ECO:0007669"/>
    <property type="project" value="UniProtKB-SubCell"/>
</dbReference>
<feature type="chain" id="PRO_5025099036" description="S-protein homolog" evidence="6">
    <location>
        <begin position="28"/>
        <end position="156"/>
    </location>
</feature>
<dbReference type="InterPro" id="IPR010264">
    <property type="entry name" value="Self-incomp_S1"/>
</dbReference>
<dbReference type="OMA" id="ASICCTH"/>
<dbReference type="Gramene" id="RZC63112">
    <property type="protein sequence ID" value="RZC63112"/>
    <property type="gene ID" value="C5167_024881"/>
</dbReference>
<accession>A0A4Y7JSV8</accession>
<protein>
    <recommendedName>
        <fullName evidence="6">S-protein homolog</fullName>
    </recommendedName>
</protein>
<gene>
    <name evidence="7" type="ORF">C5167_024881</name>
</gene>
<organism evidence="7 8">
    <name type="scientific">Papaver somniferum</name>
    <name type="common">Opium poppy</name>
    <dbReference type="NCBI Taxonomy" id="3469"/>
    <lineage>
        <taxon>Eukaryota</taxon>
        <taxon>Viridiplantae</taxon>
        <taxon>Streptophyta</taxon>
        <taxon>Embryophyta</taxon>
        <taxon>Tracheophyta</taxon>
        <taxon>Spermatophyta</taxon>
        <taxon>Magnoliopsida</taxon>
        <taxon>Ranunculales</taxon>
        <taxon>Papaveraceae</taxon>
        <taxon>Papaveroideae</taxon>
        <taxon>Papaver</taxon>
    </lineage>
</organism>
<dbReference type="PANTHER" id="PTHR31232:SF155">
    <property type="entry name" value="PLANT SELF-INCOMPATIBILITY PROTEIN S1 FAMILY"/>
    <property type="match status" value="1"/>
</dbReference>
<proteinExistence type="inferred from homology"/>
<dbReference type="OrthoDB" id="1900999at2759"/>
<comment type="subcellular location">
    <subcellularLocation>
        <location evidence="1 6">Secreted</location>
    </subcellularLocation>
</comment>